<dbReference type="EMBL" id="SDAM02000350">
    <property type="protein sequence ID" value="KAH6824357.1"/>
    <property type="molecule type" value="Genomic_DNA"/>
</dbReference>
<evidence type="ECO:0000313" key="2">
    <source>
        <dbReference type="EMBL" id="KAH6824357.1"/>
    </source>
</evidence>
<dbReference type="InterPro" id="IPR008581">
    <property type="entry name" value="DUF863_pln"/>
</dbReference>
<feature type="region of interest" description="Disordered" evidence="1">
    <location>
        <begin position="409"/>
        <end position="454"/>
    </location>
</feature>
<accession>A0AAD4IZA7</accession>
<dbReference type="Proteomes" id="UP001190926">
    <property type="component" value="Unassembled WGS sequence"/>
</dbReference>
<evidence type="ECO:0000313" key="3">
    <source>
        <dbReference type="Proteomes" id="UP001190926"/>
    </source>
</evidence>
<feature type="compositionally biased region" description="Basic residues" evidence="1">
    <location>
        <begin position="573"/>
        <end position="590"/>
    </location>
</feature>
<protein>
    <submittedName>
        <fullName evidence="2">Uncharacterized protein</fullName>
    </submittedName>
</protein>
<feature type="compositionally biased region" description="Basic residues" evidence="1">
    <location>
        <begin position="542"/>
        <end position="555"/>
    </location>
</feature>
<comment type="caution">
    <text evidence="2">The sequence shown here is derived from an EMBL/GenBank/DDBJ whole genome shotgun (WGS) entry which is preliminary data.</text>
</comment>
<keyword evidence="3" id="KW-1185">Reference proteome</keyword>
<dbReference type="PANTHER" id="PTHR33167">
    <property type="entry name" value="TRANSCRIPTION FACTOR, PUTATIVE (DUF863)-RELATED"/>
    <property type="match status" value="1"/>
</dbReference>
<dbReference type="Pfam" id="PF05904">
    <property type="entry name" value="DUF863"/>
    <property type="match status" value="2"/>
</dbReference>
<evidence type="ECO:0000256" key="1">
    <source>
        <dbReference type="SAM" id="MobiDB-lite"/>
    </source>
</evidence>
<feature type="compositionally biased region" description="Polar residues" evidence="1">
    <location>
        <begin position="559"/>
        <end position="570"/>
    </location>
</feature>
<organism evidence="2 3">
    <name type="scientific">Perilla frutescens var. hirtella</name>
    <name type="common">Perilla citriodora</name>
    <name type="synonym">Perilla setoyensis</name>
    <dbReference type="NCBI Taxonomy" id="608512"/>
    <lineage>
        <taxon>Eukaryota</taxon>
        <taxon>Viridiplantae</taxon>
        <taxon>Streptophyta</taxon>
        <taxon>Embryophyta</taxon>
        <taxon>Tracheophyta</taxon>
        <taxon>Spermatophyta</taxon>
        <taxon>Magnoliopsida</taxon>
        <taxon>eudicotyledons</taxon>
        <taxon>Gunneridae</taxon>
        <taxon>Pentapetalae</taxon>
        <taxon>asterids</taxon>
        <taxon>lamiids</taxon>
        <taxon>Lamiales</taxon>
        <taxon>Lamiaceae</taxon>
        <taxon>Nepetoideae</taxon>
        <taxon>Elsholtzieae</taxon>
        <taxon>Perilla</taxon>
    </lineage>
</organism>
<feature type="compositionally biased region" description="Basic and acidic residues" evidence="1">
    <location>
        <begin position="428"/>
        <end position="440"/>
    </location>
</feature>
<dbReference type="AlphaFoldDB" id="A0AAD4IZA7"/>
<name>A0AAD4IZA7_PERFH</name>
<gene>
    <name evidence="2" type="ORF">C2S53_012564</name>
</gene>
<sequence length="641" mass="71425">MQCTSYTPVYYHARDLNGASGYSWQLYDSNASYGEERGYSISMLPRDQYLVYDKEVLKQIIQNHEATFRYQVQELHRLYSRQRDLMDEMRMREIFAHHILSRTSESIHSLSHAGADSQKRSPATNWLFTNLSSSKLSELASGDVQGLVAENLQEPTTLRTYSFIRKNSDSDVQFLSPSCKRNGNEIVNLELPADMYHDDQGKQFKVGNFSEAPELTCHTPDEIFNFQPASDSDIGSIKEWDSSSSNSSIRKTNCFIDLNEPIQLESLPPSSSAPREAFSGHNRTLCSDECVPFEAIPESVVPRHSQLLKSDGSSDGIYSSLAIDLNSMPANCFSETEMTLESPRSMNREAEVVPDCSSICNHALGNVKCSQDEPIVDNKLADSFLKTETYIDLNTGIVDKHSLPLSSSTLEIKPAEETELKGPVSPENEERSPPRGKSEDIQLETPLSSEQGEGEPFIELDTVAAQTLVKIFSSGVQEHVGAAVLEPLENFENLCWFAEIVSSTGDDLENEAMKLENDQGEENDLNLSRFNKGKGTGNISRRSGRGQKKGKKRRKDFQSESLAAPTSLQTGPLKRKAGRNAGAKPRKYSKISHSDVTKKSMSSILKQSAACNDQGVLQSWGKIRKREGGRRRRATKFLVIS</sequence>
<dbReference type="PANTHER" id="PTHR33167:SF18">
    <property type="entry name" value="GB|AAF67766.1"/>
    <property type="match status" value="1"/>
</dbReference>
<feature type="region of interest" description="Disordered" evidence="1">
    <location>
        <begin position="517"/>
        <end position="594"/>
    </location>
</feature>
<proteinExistence type="predicted"/>
<reference evidence="2 3" key="1">
    <citation type="journal article" date="2021" name="Nat. Commun.">
        <title>Incipient diploidization of the medicinal plant Perilla within 10,000 years.</title>
        <authorList>
            <person name="Zhang Y."/>
            <person name="Shen Q."/>
            <person name="Leng L."/>
            <person name="Zhang D."/>
            <person name="Chen S."/>
            <person name="Shi Y."/>
            <person name="Ning Z."/>
            <person name="Chen S."/>
        </authorList>
    </citation>
    <scope>NUCLEOTIDE SEQUENCE [LARGE SCALE GENOMIC DNA]</scope>
    <source>
        <strain evidence="3">cv. PC099</strain>
    </source>
</reference>